<dbReference type="GO" id="GO:0007040">
    <property type="term" value="P:lysosome organization"/>
    <property type="evidence" value="ECO:0007669"/>
    <property type="project" value="TreeGrafter"/>
</dbReference>
<dbReference type="Ensembl" id="ENSGWIT00000053575.1">
    <property type="protein sequence ID" value="ENSGWIP00000049570.1"/>
    <property type="gene ID" value="ENSGWIG00000024180.1"/>
</dbReference>
<accession>A0A8C5HRM5</accession>
<keyword evidence="1" id="KW-0812">Transmembrane</keyword>
<dbReference type="PANTHER" id="PTHR16244">
    <property type="entry name" value="CEROID-LIPOFUSCINOSIS NEURONAL PROTEIN 6"/>
    <property type="match status" value="1"/>
</dbReference>
<evidence type="ECO:0000256" key="1">
    <source>
        <dbReference type="SAM" id="Phobius"/>
    </source>
</evidence>
<dbReference type="GO" id="GO:0016020">
    <property type="term" value="C:membrane"/>
    <property type="evidence" value="ECO:0007669"/>
    <property type="project" value="TreeGrafter"/>
</dbReference>
<dbReference type="Pfam" id="PF15156">
    <property type="entry name" value="CLN6"/>
    <property type="match status" value="1"/>
</dbReference>
<dbReference type="Proteomes" id="UP000694680">
    <property type="component" value="Chromosome 6"/>
</dbReference>
<dbReference type="PANTHER" id="PTHR16244:SF2">
    <property type="entry name" value="CEROID-LIPOFUSCINOSIS NEURONAL PROTEIN 6"/>
    <property type="match status" value="1"/>
</dbReference>
<feature type="transmembrane region" description="Helical" evidence="1">
    <location>
        <begin position="165"/>
        <end position="183"/>
    </location>
</feature>
<sequence length="296" mass="33910">MNCCVSCSGLGGVTQVNEIHIKPHFHLDLWLVFTVQNWLLDMSCTVLTVDPFNPHLLEWCPLKRPGVADYLHFLYNVTSPLILIKMLERSLRRLPCLAVRSGIICVVMGTSLHLLADSIMRRLQLIGCDLHSTVKEDPKTKYINQTSMVITAFTPSLTHSGVDQGYVPLLLVLVLFFTGCFTSREQQDTMPLTAWVLLLPNAMYYWYLITEGQSLILFIFTFFTMTATVMHQRRRGMFLDSNGLFMMYSFSAALCLVMVWVLCLWNHSVLRKRKPPGLIFLPKPTEVYSLYLQPHI</sequence>
<name>A0A8C5HRM5_GOUWI</name>
<feature type="transmembrane region" description="Helical" evidence="1">
    <location>
        <begin position="94"/>
        <end position="116"/>
    </location>
</feature>
<keyword evidence="3" id="KW-1185">Reference proteome</keyword>
<organism evidence="2 3">
    <name type="scientific">Gouania willdenowi</name>
    <name type="common">Blunt-snouted clingfish</name>
    <name type="synonym">Lepadogaster willdenowi</name>
    <dbReference type="NCBI Taxonomy" id="441366"/>
    <lineage>
        <taxon>Eukaryota</taxon>
        <taxon>Metazoa</taxon>
        <taxon>Chordata</taxon>
        <taxon>Craniata</taxon>
        <taxon>Vertebrata</taxon>
        <taxon>Euteleostomi</taxon>
        <taxon>Actinopterygii</taxon>
        <taxon>Neopterygii</taxon>
        <taxon>Teleostei</taxon>
        <taxon>Neoteleostei</taxon>
        <taxon>Acanthomorphata</taxon>
        <taxon>Ovalentaria</taxon>
        <taxon>Blenniimorphae</taxon>
        <taxon>Blenniiformes</taxon>
        <taxon>Gobiesocoidei</taxon>
        <taxon>Gobiesocidae</taxon>
        <taxon>Gobiesocinae</taxon>
        <taxon>Gouania</taxon>
    </lineage>
</organism>
<keyword evidence="1" id="KW-1133">Transmembrane helix</keyword>
<dbReference type="InterPro" id="IPR029255">
    <property type="entry name" value="CLN6"/>
</dbReference>
<dbReference type="AlphaFoldDB" id="A0A8C5HRM5"/>
<protein>
    <submittedName>
        <fullName evidence="2">Ceroid-lipofuscinosis neuronal protein 6 homolog</fullName>
    </submittedName>
</protein>
<evidence type="ECO:0000313" key="3">
    <source>
        <dbReference type="Proteomes" id="UP000694680"/>
    </source>
</evidence>
<proteinExistence type="predicted"/>
<gene>
    <name evidence="2" type="primary">cln6b</name>
</gene>
<reference evidence="2" key="3">
    <citation type="submission" date="2025-09" db="UniProtKB">
        <authorList>
            <consortium name="Ensembl"/>
        </authorList>
    </citation>
    <scope>IDENTIFICATION</scope>
</reference>
<reference evidence="2" key="1">
    <citation type="submission" date="2020-06" db="EMBL/GenBank/DDBJ databases">
        <authorList>
            <consortium name="Wellcome Sanger Institute Data Sharing"/>
        </authorList>
    </citation>
    <scope>NUCLEOTIDE SEQUENCE [LARGE SCALE GENOMIC DNA]</scope>
</reference>
<reference evidence="2" key="2">
    <citation type="submission" date="2025-08" db="UniProtKB">
        <authorList>
            <consortium name="Ensembl"/>
        </authorList>
    </citation>
    <scope>IDENTIFICATION</scope>
</reference>
<keyword evidence="1" id="KW-0472">Membrane</keyword>
<dbReference type="GO" id="GO:0005783">
    <property type="term" value="C:endoplasmic reticulum"/>
    <property type="evidence" value="ECO:0007669"/>
    <property type="project" value="TreeGrafter"/>
</dbReference>
<evidence type="ECO:0000313" key="2">
    <source>
        <dbReference type="Ensembl" id="ENSGWIP00000049570.1"/>
    </source>
</evidence>
<feature type="transmembrane region" description="Helical" evidence="1">
    <location>
        <begin position="204"/>
        <end position="225"/>
    </location>
</feature>
<feature type="transmembrane region" description="Helical" evidence="1">
    <location>
        <begin position="245"/>
        <end position="265"/>
    </location>
</feature>